<dbReference type="SUPFAM" id="SSF54368">
    <property type="entry name" value="Glutamine synthetase, N-terminal domain"/>
    <property type="match status" value="1"/>
</dbReference>
<dbReference type="Pfam" id="PF03951">
    <property type="entry name" value="Gln-synt_N"/>
    <property type="match status" value="1"/>
</dbReference>
<name>F2JNM8_CELLD</name>
<evidence type="ECO:0000256" key="2">
    <source>
        <dbReference type="ARBA" id="ARBA00009897"/>
    </source>
</evidence>
<feature type="binding site" evidence="14">
    <location>
        <position position="243"/>
    </location>
    <ligand>
        <name>Mg(2+)</name>
        <dbReference type="ChEBI" id="CHEBI:18420"/>
        <label>1</label>
    </ligand>
</feature>
<evidence type="ECO:0000256" key="14">
    <source>
        <dbReference type="PIRSR" id="PIRSR604809-3"/>
    </source>
</evidence>
<dbReference type="InterPro" id="IPR008147">
    <property type="entry name" value="Gln_synt_N"/>
</dbReference>
<comment type="cofactor">
    <cofactor evidence="14">
        <name>Mg(2+)</name>
        <dbReference type="ChEBI" id="CHEBI:18420"/>
    </cofactor>
    <text evidence="14">Binds 2 Mg(2+) ions per subunit.</text>
</comment>
<feature type="binding site" evidence="12">
    <location>
        <position position="295"/>
    </location>
    <ligand>
        <name>L-glutamate</name>
        <dbReference type="ChEBI" id="CHEBI:29985"/>
    </ligand>
</feature>
<evidence type="ECO:0000313" key="20">
    <source>
        <dbReference type="EMBL" id="ADZ85917.1"/>
    </source>
</evidence>
<protein>
    <recommendedName>
        <fullName evidence="4">Glutamine synthetase</fullName>
        <ecNumber evidence="3">6.3.1.2</ecNumber>
    </recommendedName>
    <alternativeName>
        <fullName evidence="11">Glutamate--ammonia ligase</fullName>
    </alternativeName>
    <alternativeName>
        <fullName evidence="10">Glutamine synthetase I alpha</fullName>
    </alternativeName>
</protein>
<organism evidence="20 21">
    <name type="scientific">Cellulosilyticum lentocellum (strain ATCC 49066 / DSM 5427 / NCIMB 11756 / RHM5)</name>
    <name type="common">Clostridium lentocellum</name>
    <dbReference type="NCBI Taxonomy" id="642492"/>
    <lineage>
        <taxon>Bacteria</taxon>
        <taxon>Bacillati</taxon>
        <taxon>Bacillota</taxon>
        <taxon>Clostridia</taxon>
        <taxon>Lachnospirales</taxon>
        <taxon>Cellulosilyticaceae</taxon>
        <taxon>Cellulosilyticum</taxon>
    </lineage>
</organism>
<evidence type="ECO:0000256" key="6">
    <source>
        <dbReference type="ARBA" id="ARBA00022598"/>
    </source>
</evidence>
<dbReference type="SUPFAM" id="SSF55931">
    <property type="entry name" value="Glutamine synthetase/guanido kinase"/>
    <property type="match status" value="1"/>
</dbReference>
<dbReference type="InterPro" id="IPR014746">
    <property type="entry name" value="Gln_synth/guanido_kin_cat_dom"/>
</dbReference>
<feature type="domain" description="GS beta-grasp" evidence="18">
    <location>
        <begin position="15"/>
        <end position="100"/>
    </location>
</feature>
<dbReference type="eggNOG" id="COG0174">
    <property type="taxonomic scope" value="Bacteria"/>
</dbReference>
<keyword evidence="9 13" id="KW-0067">ATP-binding</keyword>
<keyword evidence="6 20" id="KW-0436">Ligase</keyword>
<dbReference type="RefSeq" id="WP_013659187.1">
    <property type="nucleotide sequence ID" value="NC_015275.1"/>
</dbReference>
<feature type="binding site" evidence="12">
    <location>
        <position position="301"/>
    </location>
    <ligand>
        <name>L-glutamate</name>
        <dbReference type="ChEBI" id="CHEBI:29985"/>
    </ligand>
</feature>
<dbReference type="GO" id="GO:0046872">
    <property type="term" value="F:metal ion binding"/>
    <property type="evidence" value="ECO:0007669"/>
    <property type="project" value="UniProtKB-KW"/>
</dbReference>
<feature type="binding site" evidence="13">
    <location>
        <position position="313"/>
    </location>
    <ligand>
        <name>ATP</name>
        <dbReference type="ChEBI" id="CHEBI:30616"/>
    </ligand>
</feature>
<evidence type="ECO:0000256" key="16">
    <source>
        <dbReference type="PROSITE-ProRule" id="PRU01330"/>
    </source>
</evidence>
<feature type="binding site" evidence="14">
    <location>
        <position position="130"/>
    </location>
    <ligand>
        <name>Mg(2+)</name>
        <dbReference type="ChEBI" id="CHEBI:18420"/>
        <label>1</label>
    </ligand>
</feature>
<feature type="modified residue" description="O-AMP-tyrosine" evidence="15">
    <location>
        <position position="370"/>
    </location>
</feature>
<feature type="binding site" evidence="14">
    <location>
        <position position="187"/>
    </location>
    <ligand>
        <name>Mg(2+)</name>
        <dbReference type="ChEBI" id="CHEBI:18420"/>
        <label>1</label>
    </ligand>
</feature>
<evidence type="ECO:0000256" key="1">
    <source>
        <dbReference type="ARBA" id="ARBA00004496"/>
    </source>
</evidence>
<evidence type="ECO:0000256" key="12">
    <source>
        <dbReference type="PIRSR" id="PIRSR604809-1"/>
    </source>
</evidence>
<feature type="domain" description="GS catalytic" evidence="19">
    <location>
        <begin position="107"/>
        <end position="438"/>
    </location>
</feature>
<dbReference type="Gene3D" id="3.10.20.70">
    <property type="entry name" value="Glutamine synthetase, N-terminal domain"/>
    <property type="match status" value="1"/>
</dbReference>
<evidence type="ECO:0000259" key="19">
    <source>
        <dbReference type="PROSITE" id="PS51987"/>
    </source>
</evidence>
<dbReference type="GO" id="GO:0005524">
    <property type="term" value="F:ATP binding"/>
    <property type="evidence" value="ECO:0007669"/>
    <property type="project" value="UniProtKB-KW"/>
</dbReference>
<evidence type="ECO:0000256" key="4">
    <source>
        <dbReference type="ARBA" id="ARBA00021364"/>
    </source>
</evidence>
<dbReference type="PROSITE" id="PS51986">
    <property type="entry name" value="GS_BETA_GRASP"/>
    <property type="match status" value="1"/>
</dbReference>
<evidence type="ECO:0000256" key="10">
    <source>
        <dbReference type="ARBA" id="ARBA00030136"/>
    </source>
</evidence>
<feature type="binding site" evidence="12">
    <location>
        <position position="313"/>
    </location>
    <ligand>
        <name>L-glutamate</name>
        <dbReference type="ChEBI" id="CHEBI:29985"/>
    </ligand>
</feature>
<dbReference type="NCBIfam" id="TIGR00653">
    <property type="entry name" value="GlnA"/>
    <property type="match status" value="1"/>
</dbReference>
<comment type="subcellular location">
    <subcellularLocation>
        <location evidence="1">Cytoplasm</location>
    </subcellularLocation>
</comment>
<evidence type="ECO:0000256" key="3">
    <source>
        <dbReference type="ARBA" id="ARBA00012937"/>
    </source>
</evidence>
<feature type="binding site" evidence="12">
    <location>
        <position position="332"/>
    </location>
    <ligand>
        <name>L-glutamate</name>
        <dbReference type="ChEBI" id="CHEBI:29985"/>
    </ligand>
</feature>
<evidence type="ECO:0000256" key="15">
    <source>
        <dbReference type="PIRSR" id="PIRSR604809-50"/>
    </source>
</evidence>
<dbReference type="Gene3D" id="3.30.590.10">
    <property type="entry name" value="Glutamine synthetase/guanido kinase, catalytic domain"/>
    <property type="match status" value="1"/>
</dbReference>
<keyword evidence="8 13" id="KW-0547">Nucleotide-binding</keyword>
<feature type="binding site" evidence="14">
    <location>
        <position position="330"/>
    </location>
    <ligand>
        <name>Mg(2+)</name>
        <dbReference type="ChEBI" id="CHEBI:18420"/>
        <label>1</label>
    </ligand>
</feature>
<gene>
    <name evidence="20" type="ordered locus">Clole_4245</name>
</gene>
<dbReference type="PANTHER" id="PTHR43785">
    <property type="entry name" value="GAMMA-GLUTAMYLPUTRESCINE SYNTHETASE"/>
    <property type="match status" value="1"/>
</dbReference>
<evidence type="ECO:0000256" key="13">
    <source>
        <dbReference type="PIRSR" id="PIRSR604809-2"/>
    </source>
</evidence>
<accession>F2JNM8</accession>
<dbReference type="GO" id="GO:0005737">
    <property type="term" value="C:cytoplasm"/>
    <property type="evidence" value="ECO:0007669"/>
    <property type="project" value="UniProtKB-SubCell"/>
</dbReference>
<evidence type="ECO:0000256" key="5">
    <source>
        <dbReference type="ARBA" id="ARBA00022490"/>
    </source>
</evidence>
<dbReference type="Proteomes" id="UP000008467">
    <property type="component" value="Chromosome"/>
</dbReference>
<dbReference type="InterPro" id="IPR036651">
    <property type="entry name" value="Gln_synt_N_sf"/>
</dbReference>
<keyword evidence="14" id="KW-0460">Magnesium</keyword>
<feature type="binding site" evidence="13">
    <location>
        <begin position="197"/>
        <end position="199"/>
    </location>
    <ligand>
        <name>ATP</name>
        <dbReference type="ChEBI" id="CHEBI:30616"/>
    </ligand>
</feature>
<evidence type="ECO:0000256" key="17">
    <source>
        <dbReference type="RuleBase" id="RU000384"/>
    </source>
</evidence>
<feature type="binding site" evidence="13">
    <location>
        <position position="182"/>
    </location>
    <ligand>
        <name>ATP</name>
        <dbReference type="ChEBI" id="CHEBI:30616"/>
    </ligand>
</feature>
<comment type="similarity">
    <text evidence="2 16 17">Belongs to the glutamine synthetase family.</text>
</comment>
<evidence type="ECO:0000259" key="18">
    <source>
        <dbReference type="PROSITE" id="PS51986"/>
    </source>
</evidence>
<feature type="binding site" evidence="14">
    <location>
        <position position="132"/>
    </location>
    <ligand>
        <name>Mg(2+)</name>
        <dbReference type="ChEBI" id="CHEBI:18420"/>
        <label>1</label>
    </ligand>
</feature>
<keyword evidence="7 14" id="KW-0479">Metal-binding</keyword>
<feature type="binding site" evidence="14">
    <location>
        <position position="194"/>
    </location>
    <ligand>
        <name>Mg(2+)</name>
        <dbReference type="ChEBI" id="CHEBI:18420"/>
        <label>1</label>
    </ligand>
</feature>
<keyword evidence="5" id="KW-0963">Cytoplasm</keyword>
<evidence type="ECO:0000313" key="21">
    <source>
        <dbReference type="Proteomes" id="UP000008467"/>
    </source>
</evidence>
<dbReference type="EC" id="6.3.1.2" evidence="3"/>
<evidence type="ECO:0000256" key="7">
    <source>
        <dbReference type="ARBA" id="ARBA00022723"/>
    </source>
</evidence>
<reference evidence="20 21" key="1">
    <citation type="journal article" date="2011" name="J. Bacteriol.">
        <title>Complete genome sequence of the cellulose-degrading bacterium Cellulosilyticum lentocellum.</title>
        <authorList>
            <consortium name="US DOE Joint Genome Institute"/>
            <person name="Miller D.A."/>
            <person name="Suen G."/>
            <person name="Bruce D."/>
            <person name="Copeland A."/>
            <person name="Cheng J.F."/>
            <person name="Detter C."/>
            <person name="Goodwin L.A."/>
            <person name="Han C.S."/>
            <person name="Hauser L.J."/>
            <person name="Land M.L."/>
            <person name="Lapidus A."/>
            <person name="Lucas S."/>
            <person name="Meincke L."/>
            <person name="Pitluck S."/>
            <person name="Tapia R."/>
            <person name="Teshima H."/>
            <person name="Woyke T."/>
            <person name="Fox B.G."/>
            <person name="Angert E.R."/>
            <person name="Currie C.R."/>
        </authorList>
    </citation>
    <scope>NUCLEOTIDE SEQUENCE [LARGE SCALE GENOMIC DNA]</scope>
    <source>
        <strain evidence="21">ATCC 49066 / DSM 5427 / NCIMB 11756 / RHM5</strain>
    </source>
</reference>
<dbReference type="PANTHER" id="PTHR43785:SF12">
    <property type="entry name" value="TYPE-1 GLUTAMINE SYNTHETASE 2"/>
    <property type="match status" value="1"/>
</dbReference>
<dbReference type="EMBL" id="CP002582">
    <property type="protein sequence ID" value="ADZ85917.1"/>
    <property type="molecule type" value="Genomic_DNA"/>
</dbReference>
<keyword evidence="15" id="KW-0597">Phosphoprotein</keyword>
<dbReference type="STRING" id="642492.Clole_4245"/>
<evidence type="ECO:0000256" key="9">
    <source>
        <dbReference type="ARBA" id="ARBA00022840"/>
    </source>
</evidence>
<evidence type="ECO:0000256" key="11">
    <source>
        <dbReference type="ARBA" id="ARBA00030668"/>
    </source>
</evidence>
<dbReference type="InterPro" id="IPR008146">
    <property type="entry name" value="Gln_synth_cat_dom"/>
</dbReference>
<dbReference type="PROSITE" id="PS51987">
    <property type="entry name" value="GS_CATALYTIC"/>
    <property type="match status" value="1"/>
</dbReference>
<dbReference type="KEGG" id="cle:Clole_4245"/>
<dbReference type="AlphaFoldDB" id="F2JNM8"/>
<dbReference type="HOGENOM" id="CLU_017290_1_3_9"/>
<dbReference type="Pfam" id="PF00120">
    <property type="entry name" value="Gln-synt_C"/>
    <property type="match status" value="1"/>
</dbReference>
<evidence type="ECO:0000256" key="8">
    <source>
        <dbReference type="ARBA" id="ARBA00022741"/>
    </source>
</evidence>
<dbReference type="InterPro" id="IPR004809">
    <property type="entry name" value="Gln_synth_I"/>
</dbReference>
<dbReference type="GO" id="GO:0004356">
    <property type="term" value="F:glutamine synthetase activity"/>
    <property type="evidence" value="ECO:0007669"/>
    <property type="project" value="UniProtKB-EC"/>
</dbReference>
<sequence>MSYNKLGALRFIEENDVKFIRLQFCDLLGELKNISITSNQLSKAFDEGVAFDASSITGFTPIEDSELFLFPDPTTLCILPWRPQHGKVARFFCDIKTSEGKTFEGDSRYILKRIIEKAKEKGFVFKVGAECEFFLFKTDAEGNPTLETTDKATYFDIAPLDQGENTRREICLTLEQMGFEIESSHHESALGQHEIDFKYDSVLESADNILSFKTVVKTIAGRNGLHATFMPKPLMNTSGSGMHINMSLFKNGENIFTSKQNGSLPIIAEQFIAGILTHIKEMTAISNPIVNSYKRIASGFEAPRHIAWSYKNRSCLIRVPATMHGHNRIELRSPDSMCNPYLTLALMLAAGLEGIDKQLVLPPALTENAYEMSPSELLCKEINLLPANLNDALLCMKQSEFVKNILGEHLFDSYLAEKTKEWNDYNQTVHQWEIQNYL</sequence>
<dbReference type="SMART" id="SM01230">
    <property type="entry name" value="Gln-synt_C"/>
    <property type="match status" value="1"/>
</dbReference>
<keyword evidence="21" id="KW-1185">Reference proteome</keyword>
<proteinExistence type="inferred from homology"/>
<dbReference type="GO" id="GO:0006542">
    <property type="term" value="P:glutamine biosynthetic process"/>
    <property type="evidence" value="ECO:0007669"/>
    <property type="project" value="InterPro"/>
</dbReference>